<evidence type="ECO:0000313" key="2">
    <source>
        <dbReference type="Proteomes" id="UP000000560"/>
    </source>
</evidence>
<gene>
    <name evidence="1" type="ORF">ANIA_07586</name>
</gene>
<dbReference type="GeneID" id="2869422"/>
<dbReference type="EMBL" id="BN001304">
    <property type="protein sequence ID" value="CBF79681.1"/>
    <property type="molecule type" value="Genomic_DNA"/>
</dbReference>
<dbReference type="HOGENOM" id="CLU_3207614_0_0_1"/>
<dbReference type="KEGG" id="ani:ANIA_07586"/>
<evidence type="ECO:0000313" key="1">
    <source>
        <dbReference type="EMBL" id="CBF79681.1"/>
    </source>
</evidence>
<protein>
    <submittedName>
        <fullName evidence="1">Uncharacterized protein</fullName>
    </submittedName>
</protein>
<dbReference type="AlphaFoldDB" id="Q5AVU4"/>
<name>Q5AVU4_EMENI</name>
<proteinExistence type="predicted"/>
<reference evidence="2" key="1">
    <citation type="journal article" date="2005" name="Nature">
        <title>Sequencing of Aspergillus nidulans and comparative analysis with A. fumigatus and A. oryzae.</title>
        <authorList>
            <person name="Galagan J.E."/>
            <person name="Calvo S.E."/>
            <person name="Cuomo C."/>
            <person name="Ma L.J."/>
            <person name="Wortman J.R."/>
            <person name="Batzoglou S."/>
            <person name="Lee S.I."/>
            <person name="Basturkmen M."/>
            <person name="Spevak C.C."/>
            <person name="Clutterbuck J."/>
            <person name="Kapitonov V."/>
            <person name="Jurka J."/>
            <person name="Scazzocchio C."/>
            <person name="Farman M."/>
            <person name="Butler J."/>
            <person name="Purcell S."/>
            <person name="Harris S."/>
            <person name="Braus G.H."/>
            <person name="Draht O."/>
            <person name="Busch S."/>
            <person name="D'Enfert C."/>
            <person name="Bouchier C."/>
            <person name="Goldman G.H."/>
            <person name="Bell-Pedersen D."/>
            <person name="Griffiths-Jones S."/>
            <person name="Doonan J.H."/>
            <person name="Yu J."/>
            <person name="Vienken K."/>
            <person name="Pain A."/>
            <person name="Freitag M."/>
            <person name="Selker E.U."/>
            <person name="Archer D.B."/>
            <person name="Penalva M.A."/>
            <person name="Oakley B.R."/>
            <person name="Momany M."/>
            <person name="Tanaka T."/>
            <person name="Kumagai T."/>
            <person name="Asai K."/>
            <person name="Machida M."/>
            <person name="Nierman W.C."/>
            <person name="Denning D.W."/>
            <person name="Caddick M."/>
            <person name="Hynes M."/>
            <person name="Paoletti M."/>
            <person name="Fischer R."/>
            <person name="Miller B."/>
            <person name="Dyer P."/>
            <person name="Sachs M.S."/>
            <person name="Osmani S.A."/>
            <person name="Birren B.W."/>
        </authorList>
    </citation>
    <scope>NUCLEOTIDE SEQUENCE [LARGE SCALE GENOMIC DNA]</scope>
    <source>
        <strain evidence="2">FGSC A4 / ATCC 38163 / CBS 112.46 / NRRL 194 / M139</strain>
    </source>
</reference>
<sequence>METAGCQRLAHPCHVIAGPLSNPMLSDHRQEIRGLLTGHQQTDDG</sequence>
<dbReference type="InParanoid" id="Q5AVU4"/>
<dbReference type="Proteomes" id="UP000000560">
    <property type="component" value="Chromosome IV"/>
</dbReference>
<dbReference type="RefSeq" id="XP_680855.1">
    <property type="nucleotide sequence ID" value="XM_675763.1"/>
</dbReference>
<accession>Q5AVU4</accession>
<keyword evidence="2" id="KW-1185">Reference proteome</keyword>
<accession>C8VBS5</accession>
<organism evidence="1 2">
    <name type="scientific">Emericella nidulans (strain FGSC A4 / ATCC 38163 / CBS 112.46 / NRRL 194 / M139)</name>
    <name type="common">Aspergillus nidulans</name>
    <dbReference type="NCBI Taxonomy" id="227321"/>
    <lineage>
        <taxon>Eukaryota</taxon>
        <taxon>Fungi</taxon>
        <taxon>Dikarya</taxon>
        <taxon>Ascomycota</taxon>
        <taxon>Pezizomycotina</taxon>
        <taxon>Eurotiomycetes</taxon>
        <taxon>Eurotiomycetidae</taxon>
        <taxon>Eurotiales</taxon>
        <taxon>Aspergillaceae</taxon>
        <taxon>Aspergillus</taxon>
        <taxon>Aspergillus subgen. Nidulantes</taxon>
    </lineage>
</organism>
<reference evidence="2" key="2">
    <citation type="journal article" date="2009" name="Fungal Genet. Biol.">
        <title>The 2008 update of the Aspergillus nidulans genome annotation: a community effort.</title>
        <authorList>
            <person name="Wortman J.R."/>
            <person name="Gilsenan J.M."/>
            <person name="Joardar V."/>
            <person name="Deegan J."/>
            <person name="Clutterbuck J."/>
            <person name="Andersen M.R."/>
            <person name="Archer D."/>
            <person name="Bencina M."/>
            <person name="Braus G."/>
            <person name="Coutinho P."/>
            <person name="von Dohren H."/>
            <person name="Doonan J."/>
            <person name="Driessen A.J."/>
            <person name="Durek P."/>
            <person name="Espeso E."/>
            <person name="Fekete E."/>
            <person name="Flipphi M."/>
            <person name="Estrada C.G."/>
            <person name="Geysens S."/>
            <person name="Goldman G."/>
            <person name="de Groot P.W."/>
            <person name="Hansen K."/>
            <person name="Harris S.D."/>
            <person name="Heinekamp T."/>
            <person name="Helmstaedt K."/>
            <person name="Henrissat B."/>
            <person name="Hofmann G."/>
            <person name="Homan T."/>
            <person name="Horio T."/>
            <person name="Horiuchi H."/>
            <person name="James S."/>
            <person name="Jones M."/>
            <person name="Karaffa L."/>
            <person name="Karanyi Z."/>
            <person name="Kato M."/>
            <person name="Keller N."/>
            <person name="Kelly D.E."/>
            <person name="Kiel J.A."/>
            <person name="Kim J.M."/>
            <person name="van der Klei I.J."/>
            <person name="Klis F.M."/>
            <person name="Kovalchuk A."/>
            <person name="Krasevec N."/>
            <person name="Kubicek C.P."/>
            <person name="Liu B."/>
            <person name="Maccabe A."/>
            <person name="Meyer V."/>
            <person name="Mirabito P."/>
            <person name="Miskei M."/>
            <person name="Mos M."/>
            <person name="Mullins J."/>
            <person name="Nelson D.R."/>
            <person name="Nielsen J."/>
            <person name="Oakley B.R."/>
            <person name="Osmani S.A."/>
            <person name="Pakula T."/>
            <person name="Paszewski A."/>
            <person name="Paulsen I."/>
            <person name="Pilsyk S."/>
            <person name="Pocsi I."/>
            <person name="Punt P.J."/>
            <person name="Ram A.F."/>
            <person name="Ren Q."/>
            <person name="Robellet X."/>
            <person name="Robson G."/>
            <person name="Seiboth B."/>
            <person name="van Solingen P."/>
            <person name="Specht T."/>
            <person name="Sun J."/>
            <person name="Taheri-Talesh N."/>
            <person name="Takeshita N."/>
            <person name="Ussery D."/>
            <person name="vanKuyk P.A."/>
            <person name="Visser H."/>
            <person name="van de Vondervoort P.J."/>
            <person name="de Vries R.P."/>
            <person name="Walton J."/>
            <person name="Xiang X."/>
            <person name="Xiong Y."/>
            <person name="Zeng A.P."/>
            <person name="Brandt B.W."/>
            <person name="Cornell M.J."/>
            <person name="van den Hondel C.A."/>
            <person name="Visser J."/>
            <person name="Oliver S.G."/>
            <person name="Turner G."/>
        </authorList>
    </citation>
    <scope>GENOME REANNOTATION</scope>
    <source>
        <strain evidence="2">FGSC A4 / ATCC 38163 / CBS 112.46 / NRRL 194 / M139</strain>
    </source>
</reference>